<protein>
    <submittedName>
        <fullName evidence="1">Putative Kinesin-like protein KIFC3</fullName>
    </submittedName>
</protein>
<proteinExistence type="predicted"/>
<gene>
    <name evidence="1" type="ORF">COCNU_14G008600</name>
</gene>
<organism evidence="1 2">
    <name type="scientific">Cocos nucifera</name>
    <name type="common">Coconut palm</name>
    <dbReference type="NCBI Taxonomy" id="13894"/>
    <lineage>
        <taxon>Eukaryota</taxon>
        <taxon>Viridiplantae</taxon>
        <taxon>Streptophyta</taxon>
        <taxon>Embryophyta</taxon>
        <taxon>Tracheophyta</taxon>
        <taxon>Spermatophyta</taxon>
        <taxon>Magnoliopsida</taxon>
        <taxon>Liliopsida</taxon>
        <taxon>Arecaceae</taxon>
        <taxon>Arecoideae</taxon>
        <taxon>Cocoseae</taxon>
        <taxon>Attaleinae</taxon>
        <taxon>Cocos</taxon>
    </lineage>
</organism>
<sequence>MARSGENPPPNGAIGDSPQKEIGEAADMAETSNLNLYDSTAESFPEIWSLSGNETWEVSLDLGVIPDVLNSLLSRNGEGVDDSIVHSGIDIQKDSLYMSGVVIRIDTPIGDGKGLAPYQPDRIWNFSCKL</sequence>
<accession>A0A8K0IVE7</accession>
<evidence type="ECO:0000313" key="2">
    <source>
        <dbReference type="Proteomes" id="UP000797356"/>
    </source>
</evidence>
<name>A0A8K0IVE7_COCNU</name>
<reference evidence="1" key="1">
    <citation type="journal article" date="2017" name="Gigascience">
        <title>The genome draft of coconut (Cocos nucifera).</title>
        <authorList>
            <person name="Xiao Y."/>
            <person name="Xu P."/>
            <person name="Fan H."/>
            <person name="Baudouin L."/>
            <person name="Xia W."/>
            <person name="Bocs S."/>
            <person name="Xu J."/>
            <person name="Li Q."/>
            <person name="Guo A."/>
            <person name="Zhou L."/>
            <person name="Li J."/>
            <person name="Wu Y."/>
            <person name="Ma Z."/>
            <person name="Armero A."/>
            <person name="Issali A.E."/>
            <person name="Liu N."/>
            <person name="Peng M."/>
            <person name="Yang Y."/>
        </authorList>
    </citation>
    <scope>NUCLEOTIDE SEQUENCE</scope>
    <source>
        <tissue evidence="1">Spear leaf of Hainan Tall coconut</tissue>
    </source>
</reference>
<evidence type="ECO:0000313" key="1">
    <source>
        <dbReference type="EMBL" id="KAG1368392.1"/>
    </source>
</evidence>
<dbReference type="EMBL" id="CM017885">
    <property type="protein sequence ID" value="KAG1368392.1"/>
    <property type="molecule type" value="Genomic_DNA"/>
</dbReference>
<dbReference type="Proteomes" id="UP000797356">
    <property type="component" value="Chromosome 14"/>
</dbReference>
<reference evidence="1" key="2">
    <citation type="submission" date="2019-07" db="EMBL/GenBank/DDBJ databases">
        <authorList>
            <person name="Yang Y."/>
            <person name="Bocs S."/>
            <person name="Baudouin L."/>
        </authorList>
    </citation>
    <scope>NUCLEOTIDE SEQUENCE</scope>
    <source>
        <tissue evidence="1">Spear leaf of Hainan Tall coconut</tissue>
    </source>
</reference>
<comment type="caution">
    <text evidence="1">The sequence shown here is derived from an EMBL/GenBank/DDBJ whole genome shotgun (WGS) entry which is preliminary data.</text>
</comment>
<keyword evidence="2" id="KW-1185">Reference proteome</keyword>
<dbReference type="AlphaFoldDB" id="A0A8K0IVE7"/>